<dbReference type="InterPro" id="IPR000210">
    <property type="entry name" value="BTB/POZ_dom"/>
</dbReference>
<reference evidence="2 3" key="1">
    <citation type="submission" date="2019-11" db="EMBL/GenBank/DDBJ databases">
        <title>Venturia inaequalis Genome Resource.</title>
        <authorList>
            <person name="Lichtner F.J."/>
        </authorList>
    </citation>
    <scope>NUCLEOTIDE SEQUENCE [LARGE SCALE GENOMIC DNA]</scope>
    <source>
        <strain evidence="2">Bline_iso_100314</strain>
    </source>
</reference>
<dbReference type="CDD" id="cd18186">
    <property type="entry name" value="BTB_POZ_ZBTB_KLHL-like"/>
    <property type="match status" value="1"/>
</dbReference>
<organism evidence="2 3">
    <name type="scientific">Venturia inaequalis</name>
    <name type="common">Apple scab fungus</name>
    <dbReference type="NCBI Taxonomy" id="5025"/>
    <lineage>
        <taxon>Eukaryota</taxon>
        <taxon>Fungi</taxon>
        <taxon>Dikarya</taxon>
        <taxon>Ascomycota</taxon>
        <taxon>Pezizomycotina</taxon>
        <taxon>Dothideomycetes</taxon>
        <taxon>Pleosporomycetidae</taxon>
        <taxon>Venturiales</taxon>
        <taxon>Venturiaceae</taxon>
        <taxon>Venturia</taxon>
    </lineage>
</organism>
<dbReference type="EMBL" id="WNWQ01000701">
    <property type="protein sequence ID" value="KAE9964439.1"/>
    <property type="molecule type" value="Genomic_DNA"/>
</dbReference>
<gene>
    <name evidence="2" type="ORF">BLS_008371</name>
</gene>
<dbReference type="PANTHER" id="PTHR47843:SF5">
    <property type="entry name" value="BTB_POZ DOMAIN PROTEIN"/>
    <property type="match status" value="1"/>
</dbReference>
<dbReference type="Pfam" id="PF00651">
    <property type="entry name" value="BTB"/>
    <property type="match status" value="1"/>
</dbReference>
<dbReference type="AlphaFoldDB" id="A0A8H3U6P7"/>
<dbReference type="Proteomes" id="UP000433883">
    <property type="component" value="Unassembled WGS sequence"/>
</dbReference>
<protein>
    <recommendedName>
        <fullName evidence="1">BTB domain-containing protein</fullName>
    </recommendedName>
</protein>
<dbReference type="PROSITE" id="PS50097">
    <property type="entry name" value="BTB"/>
    <property type="match status" value="1"/>
</dbReference>
<dbReference type="Gene3D" id="3.30.710.10">
    <property type="entry name" value="Potassium Channel Kv1.1, Chain A"/>
    <property type="match status" value="1"/>
</dbReference>
<evidence type="ECO:0000313" key="3">
    <source>
        <dbReference type="Proteomes" id="UP000433883"/>
    </source>
</evidence>
<name>A0A8H3U6P7_VENIN</name>
<accession>A0A8H3U6P7</accession>
<feature type="domain" description="BTB" evidence="1">
    <location>
        <begin position="22"/>
        <end position="90"/>
    </location>
</feature>
<proteinExistence type="predicted"/>
<dbReference type="InterPro" id="IPR011333">
    <property type="entry name" value="SKP1/BTB/POZ_sf"/>
</dbReference>
<dbReference type="PANTHER" id="PTHR47843">
    <property type="entry name" value="BTB DOMAIN-CONTAINING PROTEIN-RELATED"/>
    <property type="match status" value="1"/>
</dbReference>
<comment type="caution">
    <text evidence="2">The sequence shown here is derived from an EMBL/GenBank/DDBJ whole genome shotgun (WGS) entry which is preliminary data.</text>
</comment>
<evidence type="ECO:0000259" key="1">
    <source>
        <dbReference type="PROSITE" id="PS50097"/>
    </source>
</evidence>
<sequence length="239" mass="26360">MPSQLQGLNAAALSCLDSGDHSDLTIKCNDRDFKVHRMVLCPQSPFFAKAVKKHAFEEGQTGVISMNHDDPDAIEAMLQFLYTGDYNTENLTMQNHLKIYELADKVDVSALKTLCEDKFNAMARNNWKDLSFPGCMKTAYDITPPGPSGENLRSIVVKIASENVKQLFQLDTGFKQMLADVAELGADMVEFLAKSSSQSDNANSSRSDCSYLCRHCWSSFTIAVRCGFDVSCPRCGGAN</sequence>
<dbReference type="SMART" id="SM00225">
    <property type="entry name" value="BTB"/>
    <property type="match status" value="1"/>
</dbReference>
<dbReference type="SUPFAM" id="SSF54695">
    <property type="entry name" value="POZ domain"/>
    <property type="match status" value="1"/>
</dbReference>
<evidence type="ECO:0000313" key="2">
    <source>
        <dbReference type="EMBL" id="KAE9964439.1"/>
    </source>
</evidence>